<evidence type="ECO:0000313" key="4">
    <source>
        <dbReference type="Proteomes" id="UP000284543"/>
    </source>
</evidence>
<comment type="caution">
    <text evidence="1">The sequence shown here is derived from an EMBL/GenBank/DDBJ whole genome shotgun (WGS) entry which is preliminary data.</text>
</comment>
<reference evidence="3 4" key="1">
    <citation type="submission" date="2018-08" db="EMBL/GenBank/DDBJ databases">
        <title>A genome reference for cultivated species of the human gut microbiota.</title>
        <authorList>
            <person name="Zou Y."/>
            <person name="Xue W."/>
            <person name="Luo G."/>
        </authorList>
    </citation>
    <scope>NUCLEOTIDE SEQUENCE [LARGE SCALE GENOMIC DNA]</scope>
    <source>
        <strain evidence="1 4">AF14-18</strain>
        <strain evidence="2 3">AM35-14</strain>
    </source>
</reference>
<organism evidence="1 4">
    <name type="scientific">Enterocloster bolteae</name>
    <dbReference type="NCBI Taxonomy" id="208479"/>
    <lineage>
        <taxon>Bacteria</taxon>
        <taxon>Bacillati</taxon>
        <taxon>Bacillota</taxon>
        <taxon>Clostridia</taxon>
        <taxon>Lachnospirales</taxon>
        <taxon>Lachnospiraceae</taxon>
        <taxon>Enterocloster</taxon>
    </lineage>
</organism>
<accession>A0A412ZBM7</accession>
<protein>
    <submittedName>
        <fullName evidence="1">DUF1062 domain-containing protein</fullName>
    </submittedName>
</protein>
<dbReference type="RefSeq" id="WP_007038201.1">
    <property type="nucleotide sequence ID" value="NZ_CABKUK010000001.1"/>
</dbReference>
<gene>
    <name evidence="2" type="ORF">DW839_03355</name>
    <name evidence="1" type="ORF">DWW02_07495</name>
</gene>
<dbReference type="AlphaFoldDB" id="A0A412ZBM7"/>
<proteinExistence type="predicted"/>
<dbReference type="EMBL" id="QRZM01000002">
    <property type="protein sequence ID" value="RGV77503.1"/>
    <property type="molecule type" value="Genomic_DNA"/>
</dbReference>
<dbReference type="InterPro" id="IPR009412">
    <property type="entry name" value="DUF1062"/>
</dbReference>
<dbReference type="KEGG" id="cbol:CGC65_18605"/>
<sequence length="197" mass="22424">MKDIKWTIQYDRPPAPLRHCKKCNIRQEFVSSGQFRVNAQGKYLDIWLIYKCSCCSSTWNAAIYSRINPGSLPPGMLSRFHANDTSLAMQYAMDTRFLRLNGAQIQLPSYHVEGQVFQLADSPASTDPDSSMVLQIDNPYPLPLRVHAVLKSKLKLSQKRLDQLTQSGRIQCEDGRELKKSRTGNHIRLYITGVLIP</sequence>
<dbReference type="Pfam" id="PF06353">
    <property type="entry name" value="DUF1062"/>
    <property type="match status" value="1"/>
</dbReference>
<dbReference type="Proteomes" id="UP000283975">
    <property type="component" value="Unassembled WGS sequence"/>
</dbReference>
<evidence type="ECO:0000313" key="2">
    <source>
        <dbReference type="EMBL" id="RHC57857.1"/>
    </source>
</evidence>
<dbReference type="EMBL" id="QSHZ01000003">
    <property type="protein sequence ID" value="RHC57857.1"/>
    <property type="molecule type" value="Genomic_DNA"/>
</dbReference>
<evidence type="ECO:0000313" key="3">
    <source>
        <dbReference type="Proteomes" id="UP000283975"/>
    </source>
</evidence>
<evidence type="ECO:0000313" key="1">
    <source>
        <dbReference type="EMBL" id="RGV77503.1"/>
    </source>
</evidence>
<dbReference type="Proteomes" id="UP000284543">
    <property type="component" value="Unassembled WGS sequence"/>
</dbReference>
<name>A0A412ZBM7_9FIRM</name>